<evidence type="ECO:0000256" key="2">
    <source>
        <dbReference type="SAM" id="SignalP"/>
    </source>
</evidence>
<protein>
    <recommendedName>
        <fullName evidence="5">Extracellular solute-binding protein</fullName>
    </recommendedName>
</protein>
<evidence type="ECO:0000256" key="1">
    <source>
        <dbReference type="ARBA" id="ARBA00022729"/>
    </source>
</evidence>
<dbReference type="Proteomes" id="UP000466345">
    <property type="component" value="Unassembled WGS sequence"/>
</dbReference>
<dbReference type="InterPro" id="IPR006059">
    <property type="entry name" value="SBP"/>
</dbReference>
<keyword evidence="1 2" id="KW-0732">Signal</keyword>
<sequence>MFTKRSRRLASVMAATAATAVLMSACGSPNKATVEADTSALDAVYEQIEGLSQEKRTEKLVELAKDEGGKISFYAGTKPEDTDPLIAGFEKKYGIKVSNYRAGGEVIAQKVLQEVQAKHDGADLYVADASQGSVLAGLKALAPLKAPLTKRLIPGSATDYTAALYVIAPVISWNTELVKKPPTSIEDALKRFRGKFMIEQEDAPWFEALVKEYFVKEKGMSEDEAIKYWEDSVRGAFVVKGHTLETTLLTSGQAEVCLGCYYHAISSSKAEGAPVDAMPIVEPVPYTFISAGIPVTVKHPATALLFLDFLLTDGQQMFVDQNRNPANIDYQGAFKLDEHKNIPYALNSDEENLKKWSGIYEDVLAKAGGKPIED</sequence>
<dbReference type="PROSITE" id="PS51257">
    <property type="entry name" value="PROKAR_LIPOPROTEIN"/>
    <property type="match status" value="1"/>
</dbReference>
<name>A0A7K0CMP8_9ACTN</name>
<dbReference type="RefSeq" id="WP_153454874.1">
    <property type="nucleotide sequence ID" value="NZ_WEGJ01000020.1"/>
</dbReference>
<keyword evidence="4" id="KW-1185">Reference proteome</keyword>
<evidence type="ECO:0008006" key="5">
    <source>
        <dbReference type="Google" id="ProtNLM"/>
    </source>
</evidence>
<dbReference type="PANTHER" id="PTHR30006">
    <property type="entry name" value="THIAMINE-BINDING PERIPLASMIC PROTEIN-RELATED"/>
    <property type="match status" value="1"/>
</dbReference>
<dbReference type="EMBL" id="WEGJ01000020">
    <property type="protein sequence ID" value="MQY14312.1"/>
    <property type="molecule type" value="Genomic_DNA"/>
</dbReference>
<gene>
    <name evidence="3" type="ORF">SRB5_44760</name>
</gene>
<dbReference type="OrthoDB" id="366726at2"/>
<evidence type="ECO:0000313" key="3">
    <source>
        <dbReference type="EMBL" id="MQY14312.1"/>
    </source>
</evidence>
<feature type="chain" id="PRO_5038753132" description="Extracellular solute-binding protein" evidence="2">
    <location>
        <begin position="21"/>
        <end position="374"/>
    </location>
</feature>
<feature type="signal peptide" evidence="2">
    <location>
        <begin position="1"/>
        <end position="20"/>
    </location>
</feature>
<evidence type="ECO:0000313" key="4">
    <source>
        <dbReference type="Proteomes" id="UP000466345"/>
    </source>
</evidence>
<dbReference type="SUPFAM" id="SSF53850">
    <property type="entry name" value="Periplasmic binding protein-like II"/>
    <property type="match status" value="1"/>
</dbReference>
<organism evidence="3 4">
    <name type="scientific">Streptomyces smaragdinus</name>
    <dbReference type="NCBI Taxonomy" id="2585196"/>
    <lineage>
        <taxon>Bacteria</taxon>
        <taxon>Bacillati</taxon>
        <taxon>Actinomycetota</taxon>
        <taxon>Actinomycetes</taxon>
        <taxon>Kitasatosporales</taxon>
        <taxon>Streptomycetaceae</taxon>
        <taxon>Streptomyces</taxon>
    </lineage>
</organism>
<proteinExistence type="predicted"/>
<dbReference type="Pfam" id="PF13416">
    <property type="entry name" value="SBP_bac_8"/>
    <property type="match status" value="1"/>
</dbReference>
<comment type="caution">
    <text evidence="3">The sequence shown here is derived from an EMBL/GenBank/DDBJ whole genome shotgun (WGS) entry which is preliminary data.</text>
</comment>
<reference evidence="3 4" key="1">
    <citation type="submission" date="2019-10" db="EMBL/GenBank/DDBJ databases">
        <title>Streptomyces smaragdinus sp. nov. and Streptomyces fabii sp. nov., isolated from the gut of fungus growing-termite Macrotermes natalensis.</title>
        <authorList>
            <person name="Schwitalla J."/>
            <person name="Benndorf R."/>
            <person name="Martin K."/>
            <person name="De Beer W."/>
            <person name="Kaster A.-K."/>
            <person name="Vollmers J."/>
            <person name="Poulsen M."/>
            <person name="Beemelmanns C."/>
        </authorList>
    </citation>
    <scope>NUCLEOTIDE SEQUENCE [LARGE SCALE GENOMIC DNA]</scope>
    <source>
        <strain evidence="3 4">RB5</strain>
    </source>
</reference>
<dbReference type="AlphaFoldDB" id="A0A7K0CMP8"/>
<dbReference type="Gene3D" id="3.40.190.10">
    <property type="entry name" value="Periplasmic binding protein-like II"/>
    <property type="match status" value="2"/>
</dbReference>
<accession>A0A7K0CMP8</accession>